<name>A0A2U3MWK5_9GAMM</name>
<accession>A0A2U3MWK5</accession>
<organism evidence="1 2">
    <name type="scientific">Acinetobacter stercoris</name>
    <dbReference type="NCBI Taxonomy" id="2126983"/>
    <lineage>
        <taxon>Bacteria</taxon>
        <taxon>Pseudomonadati</taxon>
        <taxon>Pseudomonadota</taxon>
        <taxon>Gammaproteobacteria</taxon>
        <taxon>Moraxellales</taxon>
        <taxon>Moraxellaceae</taxon>
        <taxon>Acinetobacter</taxon>
    </lineage>
</organism>
<protein>
    <submittedName>
        <fullName evidence="1">Uncharacterized protein</fullName>
    </submittedName>
</protein>
<dbReference type="PROSITE" id="PS51257">
    <property type="entry name" value="PROKAR_LIPOPROTEIN"/>
    <property type="match status" value="1"/>
</dbReference>
<dbReference type="RefSeq" id="WP_121973270.1">
    <property type="nucleotide sequence ID" value="NZ_OOGT01000027.1"/>
</dbReference>
<sequence>MQKNITFNFIFLFSCLSGFLIQQPHASSSILLQSISNAEQFESTEGNLIELIKSSAGCMIKATFYGETGQNTEIYHFKDSHFIQGLKYEYSYTLGGLSNLSDNHGNFEIYLNKSTNLDKNDLEVIEDFKTVKSLFPSKYLNQCN</sequence>
<dbReference type="AlphaFoldDB" id="A0A2U3MWK5"/>
<evidence type="ECO:0000313" key="2">
    <source>
        <dbReference type="Proteomes" id="UP000245974"/>
    </source>
</evidence>
<gene>
    <name evidence="1" type="ORF">KPC_0932</name>
</gene>
<dbReference type="InParanoid" id="A0A2U3MWK5"/>
<proteinExistence type="predicted"/>
<evidence type="ECO:0000313" key="1">
    <source>
        <dbReference type="EMBL" id="SPL69754.1"/>
    </source>
</evidence>
<dbReference type="OrthoDB" id="6691356at2"/>
<dbReference type="Proteomes" id="UP000245974">
    <property type="component" value="Unassembled WGS sequence"/>
</dbReference>
<keyword evidence="2" id="KW-1185">Reference proteome</keyword>
<reference evidence="2" key="1">
    <citation type="submission" date="2018-03" db="EMBL/GenBank/DDBJ databases">
        <authorList>
            <person name="Blom J."/>
        </authorList>
    </citation>
    <scope>NUCLEOTIDE SEQUENCE [LARGE SCALE GENOMIC DNA]</scope>
    <source>
        <strain evidence="2">KPC-SM-21</strain>
    </source>
</reference>
<dbReference type="EMBL" id="OOGT01000027">
    <property type="protein sequence ID" value="SPL69754.1"/>
    <property type="molecule type" value="Genomic_DNA"/>
</dbReference>